<feature type="compositionally biased region" description="Acidic residues" evidence="1">
    <location>
        <begin position="363"/>
        <end position="382"/>
    </location>
</feature>
<dbReference type="Pfam" id="PF01636">
    <property type="entry name" value="APH"/>
    <property type="match status" value="1"/>
</dbReference>
<dbReference type="RefSeq" id="WP_285333220.1">
    <property type="nucleotide sequence ID" value="NZ_JASODW010000006.1"/>
</dbReference>
<comment type="caution">
    <text evidence="3">The sequence shown here is derived from an EMBL/GenBank/DDBJ whole genome shotgun (WGS) entry which is preliminary data.</text>
</comment>
<name>A0AAP4C756_9MICC</name>
<feature type="domain" description="Aminoglycoside phosphotransferase" evidence="2">
    <location>
        <begin position="37"/>
        <end position="253"/>
    </location>
</feature>
<sequence length="420" mass="46448">MKRSTFDLAAIATAAVPGLSAVQAGRLPEDSADLDSALIVDSKGKRWRVTSPRHVDASMKLETEQSALNTLTAAARATLPFSVPTIAGTVVQGQLRTFVYHHLVGHVLDLQELETEQGRELAREIGRAIAAIHALKHELVEASGLPVFEAEDVRRGMLSQLDHVAESGKVPPELLRRWEEMMENVAWWKFNTTVVHGDLHEERLFINDGRLQAVTGWSALRVGDPAADLAWVLGIENPDTVDAIFDAYAEARGQLGDDDLRNRAMLAAEFALASWLSGALTHADQAQIDQAEASLQQLNENILAVQRYEEEQRRAAEEAERLRLEEEQRQREEEQRQREEAERQRLEEEQRQRDEEAAREAEAEAEETAAESEDTAESDSTEPDAVAGSEAAIEDLDTTAIPVVDSDDDATDAKGSKEHS</sequence>
<dbReference type="Proteomes" id="UP001240483">
    <property type="component" value="Unassembled WGS sequence"/>
</dbReference>
<protein>
    <submittedName>
        <fullName evidence="3">Phosphotransferase</fullName>
    </submittedName>
</protein>
<evidence type="ECO:0000313" key="3">
    <source>
        <dbReference type="EMBL" id="MDK6275356.1"/>
    </source>
</evidence>
<feature type="region of interest" description="Disordered" evidence="1">
    <location>
        <begin position="319"/>
        <end position="420"/>
    </location>
</feature>
<evidence type="ECO:0000259" key="2">
    <source>
        <dbReference type="Pfam" id="PF01636"/>
    </source>
</evidence>
<dbReference type="Gene3D" id="3.90.1200.10">
    <property type="match status" value="1"/>
</dbReference>
<accession>A0AAP4C756</accession>
<dbReference type="EMBL" id="JASODW010000006">
    <property type="protein sequence ID" value="MDK6275356.1"/>
    <property type="molecule type" value="Genomic_DNA"/>
</dbReference>
<gene>
    <name evidence="3" type="ORF">QP116_06345</name>
</gene>
<feature type="compositionally biased region" description="Basic and acidic residues" evidence="1">
    <location>
        <begin position="319"/>
        <end position="362"/>
    </location>
</feature>
<feature type="compositionally biased region" description="Basic and acidic residues" evidence="1">
    <location>
        <begin position="411"/>
        <end position="420"/>
    </location>
</feature>
<evidence type="ECO:0000313" key="4">
    <source>
        <dbReference type="Proteomes" id="UP001240483"/>
    </source>
</evidence>
<proteinExistence type="predicted"/>
<evidence type="ECO:0000256" key="1">
    <source>
        <dbReference type="SAM" id="MobiDB-lite"/>
    </source>
</evidence>
<dbReference type="InterPro" id="IPR002575">
    <property type="entry name" value="Aminoglycoside_PTrfase"/>
</dbReference>
<dbReference type="InterPro" id="IPR011009">
    <property type="entry name" value="Kinase-like_dom_sf"/>
</dbReference>
<dbReference type="SUPFAM" id="SSF56112">
    <property type="entry name" value="Protein kinase-like (PK-like)"/>
    <property type="match status" value="1"/>
</dbReference>
<organism evidence="3 4">
    <name type="scientific">Pseudoglutamicibacter cumminsii</name>
    <dbReference type="NCBI Taxonomy" id="156979"/>
    <lineage>
        <taxon>Bacteria</taxon>
        <taxon>Bacillati</taxon>
        <taxon>Actinomycetota</taxon>
        <taxon>Actinomycetes</taxon>
        <taxon>Micrococcales</taxon>
        <taxon>Micrococcaceae</taxon>
        <taxon>Pseudoglutamicibacter</taxon>
    </lineage>
</organism>
<reference evidence="3" key="1">
    <citation type="submission" date="2023-05" db="EMBL/GenBank/DDBJ databases">
        <title>Cataloging the Phylogenetic Diversity of Human Bladder Bacteria.</title>
        <authorList>
            <person name="Du J."/>
        </authorList>
    </citation>
    <scope>NUCLEOTIDE SEQUENCE</scope>
    <source>
        <strain evidence="3">UMB9978</strain>
    </source>
</reference>
<dbReference type="AlphaFoldDB" id="A0AAP4C756"/>